<dbReference type="InterPro" id="IPR008011">
    <property type="entry name" value="Complex1_LYR_dom"/>
</dbReference>
<proteinExistence type="predicted"/>
<keyword evidence="2" id="KW-0496">Mitochondrion</keyword>
<protein>
    <submittedName>
        <fullName evidence="5">Complex1_LYR_dom domain-containing protein</fullName>
    </submittedName>
</protein>
<name>A0A0N5B520_STREA</name>
<feature type="domain" description="Complex 1 LYR protein" evidence="3">
    <location>
        <begin position="9"/>
        <end position="63"/>
    </location>
</feature>
<dbReference type="GO" id="GO:0005739">
    <property type="term" value="C:mitochondrion"/>
    <property type="evidence" value="ECO:0007669"/>
    <property type="project" value="UniProtKB-SubCell"/>
</dbReference>
<dbReference type="GO" id="GO:0034553">
    <property type="term" value="P:mitochondrial respiratory chain complex II assembly"/>
    <property type="evidence" value="ECO:0007669"/>
    <property type="project" value="TreeGrafter"/>
</dbReference>
<dbReference type="Proteomes" id="UP000046392">
    <property type="component" value="Unplaced"/>
</dbReference>
<accession>A0A0N5B520</accession>
<dbReference type="AlphaFoldDB" id="A0A0N5B520"/>
<comment type="subcellular location">
    <subcellularLocation>
        <location evidence="1">Mitochondrion</location>
    </subcellularLocation>
</comment>
<dbReference type="WBParaSite" id="SPAL_0000116700.1">
    <property type="protein sequence ID" value="SPAL_0000116700.1"/>
    <property type="gene ID" value="SPAL_0000116700"/>
</dbReference>
<evidence type="ECO:0000256" key="2">
    <source>
        <dbReference type="ARBA" id="ARBA00023128"/>
    </source>
</evidence>
<keyword evidence="4" id="KW-1185">Reference proteome</keyword>
<dbReference type="PANTHER" id="PTHR13675">
    <property type="entry name" value="LYR MOTIF-CONTAINING PROTEIN 2"/>
    <property type="match status" value="1"/>
</dbReference>
<evidence type="ECO:0000256" key="1">
    <source>
        <dbReference type="ARBA" id="ARBA00004173"/>
    </source>
</evidence>
<evidence type="ECO:0000259" key="3">
    <source>
        <dbReference type="Pfam" id="PF05347"/>
    </source>
</evidence>
<evidence type="ECO:0000313" key="5">
    <source>
        <dbReference type="WBParaSite" id="SPAL_0000116700.1"/>
    </source>
</evidence>
<organism evidence="4 5">
    <name type="scientific">Strongyloides papillosus</name>
    <name type="common">Intestinal threadworm</name>
    <dbReference type="NCBI Taxonomy" id="174720"/>
    <lineage>
        <taxon>Eukaryota</taxon>
        <taxon>Metazoa</taxon>
        <taxon>Ecdysozoa</taxon>
        <taxon>Nematoda</taxon>
        <taxon>Chromadorea</taxon>
        <taxon>Rhabditida</taxon>
        <taxon>Tylenchina</taxon>
        <taxon>Panagrolaimomorpha</taxon>
        <taxon>Strongyloidoidea</taxon>
        <taxon>Strongyloididae</taxon>
        <taxon>Strongyloides</taxon>
    </lineage>
</organism>
<dbReference type="STRING" id="174720.A0A0N5B520"/>
<sequence>MVYSKIQIRILDLYRRYLRAIKDHPESYRNYIRDSFKEGAKKYNKNDFLIIEHQIARGERKLTELNSCRISGYSRVQLKEKQS</sequence>
<dbReference type="Pfam" id="PF05347">
    <property type="entry name" value="Complex1_LYR"/>
    <property type="match status" value="1"/>
</dbReference>
<dbReference type="PANTHER" id="PTHR13675:SF1">
    <property type="entry name" value="SUCCINATE DEHYDROGENASE ASSEMBLY FACTOR 1, MITOCHONDRIAL"/>
    <property type="match status" value="1"/>
</dbReference>
<reference evidence="5" key="1">
    <citation type="submission" date="2017-02" db="UniProtKB">
        <authorList>
            <consortium name="WormBaseParasite"/>
        </authorList>
    </citation>
    <scope>IDENTIFICATION</scope>
</reference>
<evidence type="ECO:0000313" key="4">
    <source>
        <dbReference type="Proteomes" id="UP000046392"/>
    </source>
</evidence>